<gene>
    <name evidence="2" type="primary">IL17RD</name>
</gene>
<dbReference type="Proteomes" id="UP000694380">
    <property type="component" value="Unplaced"/>
</dbReference>
<protein>
    <submittedName>
        <fullName evidence="2">Interleukin 17 receptor D</fullName>
    </submittedName>
</protein>
<reference evidence="2" key="2">
    <citation type="submission" date="2025-09" db="UniProtKB">
        <authorList>
            <consortium name="Ensembl"/>
        </authorList>
    </citation>
    <scope>IDENTIFICATION</scope>
</reference>
<dbReference type="InterPro" id="IPR031951">
    <property type="entry name" value="IL17R_D_N"/>
</dbReference>
<dbReference type="AlphaFoldDB" id="A0A8C3FZB3"/>
<evidence type="ECO:0000313" key="2">
    <source>
        <dbReference type="Ensembl" id="ENSCPBP00000013681.1"/>
    </source>
</evidence>
<reference evidence="2" key="1">
    <citation type="submission" date="2025-08" db="UniProtKB">
        <authorList>
            <consortium name="Ensembl"/>
        </authorList>
    </citation>
    <scope>IDENTIFICATION</scope>
</reference>
<dbReference type="Ensembl" id="ENSCPBT00000016215.1">
    <property type="protein sequence ID" value="ENSCPBP00000013681.1"/>
    <property type="gene ID" value="ENSCPBG00000010199.1"/>
</dbReference>
<organism evidence="2 3">
    <name type="scientific">Chrysemys picta bellii</name>
    <name type="common">Western painted turtle</name>
    <name type="synonym">Emys bellii</name>
    <dbReference type="NCBI Taxonomy" id="8478"/>
    <lineage>
        <taxon>Eukaryota</taxon>
        <taxon>Metazoa</taxon>
        <taxon>Chordata</taxon>
        <taxon>Craniata</taxon>
        <taxon>Vertebrata</taxon>
        <taxon>Euteleostomi</taxon>
        <taxon>Archelosauria</taxon>
        <taxon>Testudinata</taxon>
        <taxon>Testudines</taxon>
        <taxon>Cryptodira</taxon>
        <taxon>Durocryptodira</taxon>
        <taxon>Testudinoidea</taxon>
        <taxon>Emydidae</taxon>
        <taxon>Chrysemys</taxon>
    </lineage>
</organism>
<keyword evidence="3" id="KW-1185">Reference proteome</keyword>
<accession>A0A8C3FZB3</accession>
<evidence type="ECO:0000259" key="1">
    <source>
        <dbReference type="Pfam" id="PF16742"/>
    </source>
</evidence>
<name>A0A8C3FZB3_CHRPI</name>
<feature type="domain" description="Interleukin 17 receptor D N-terminal" evidence="1">
    <location>
        <begin position="76"/>
        <end position="132"/>
    </location>
</feature>
<sequence>MHAANPPSCCCFCSDSSLRALPLQTMAPWLQFSSFFFTLIACFKGHQLAGPAGGPSSRREPAADTCGWRVLPLVSKNGGMLNITFKYDNCTPYLNSVGKHVIGDVQNITISQYACSEQVAVTIIWTANLLELKLSIYLRTRP</sequence>
<proteinExistence type="predicted"/>
<evidence type="ECO:0000313" key="3">
    <source>
        <dbReference type="Proteomes" id="UP000694380"/>
    </source>
</evidence>
<dbReference type="GeneTree" id="ENSGT00940000156669"/>
<dbReference type="Pfam" id="PF16742">
    <property type="entry name" value="IL17R_D_N"/>
    <property type="match status" value="1"/>
</dbReference>